<accession>A0AA49JZ45</accession>
<dbReference type="GO" id="GO:0005829">
    <property type="term" value="C:cytosol"/>
    <property type="evidence" value="ECO:0007669"/>
    <property type="project" value="TreeGrafter"/>
</dbReference>
<dbReference type="Pfam" id="PF02538">
    <property type="entry name" value="Hydantoinase_B"/>
    <property type="match status" value="1"/>
</dbReference>
<dbReference type="RefSeq" id="WP_367887402.1">
    <property type="nucleotide sequence ID" value="NZ_CP130612.1"/>
</dbReference>
<proteinExistence type="predicted"/>
<evidence type="ECO:0000313" key="2">
    <source>
        <dbReference type="EMBL" id="WKW11706.1"/>
    </source>
</evidence>
<dbReference type="KEGG" id="pspc:Strain318_000966"/>
<evidence type="ECO:0000313" key="4">
    <source>
        <dbReference type="Proteomes" id="UP001229955"/>
    </source>
</evidence>
<dbReference type="InterPro" id="IPR003692">
    <property type="entry name" value="Hydantoinase_B"/>
</dbReference>
<reference evidence="2" key="1">
    <citation type="submission" date="2023-07" db="EMBL/GenBank/DDBJ databases">
        <authorList>
            <person name="Haufschild T."/>
            <person name="Kallscheuer N."/>
            <person name="Hammer J."/>
            <person name="Kohn T."/>
            <person name="Kabuu M."/>
            <person name="Jogler M."/>
            <person name="Wohfarth N."/>
            <person name="Heuer A."/>
            <person name="Rohde M."/>
            <person name="van Teeseling M.C.F."/>
            <person name="Jogler C."/>
        </authorList>
    </citation>
    <scope>NUCLEOTIDE SEQUENCE</scope>
    <source>
        <strain evidence="2">Strain 138</strain>
        <strain evidence="3">Strain 318</strain>
    </source>
</reference>
<dbReference type="PANTHER" id="PTHR11365">
    <property type="entry name" value="5-OXOPROLINASE RELATED"/>
    <property type="match status" value="1"/>
</dbReference>
<keyword evidence="4" id="KW-1185">Reference proteome</keyword>
<dbReference type="Proteomes" id="UP001229955">
    <property type="component" value="Chromosome"/>
</dbReference>
<evidence type="ECO:0000313" key="3">
    <source>
        <dbReference type="EMBL" id="WKW14616.1"/>
    </source>
</evidence>
<feature type="domain" description="Hydantoinase B/oxoprolinase" evidence="1">
    <location>
        <begin position="5"/>
        <end position="507"/>
    </location>
</feature>
<dbReference type="EMBL" id="CP130613">
    <property type="protein sequence ID" value="WKW14616.1"/>
    <property type="molecule type" value="Genomic_DNA"/>
</dbReference>
<dbReference type="GO" id="GO:0017168">
    <property type="term" value="F:5-oxoprolinase (ATP-hydrolyzing) activity"/>
    <property type="evidence" value="ECO:0007669"/>
    <property type="project" value="TreeGrafter"/>
</dbReference>
<accession>A0AA49JTL7</accession>
<dbReference type="InterPro" id="IPR045079">
    <property type="entry name" value="Oxoprolinase-like"/>
</dbReference>
<gene>
    <name evidence="2" type="ORF">Strain138_000966</name>
    <name evidence="3" type="ORF">Strain318_000966</name>
</gene>
<evidence type="ECO:0000259" key="1">
    <source>
        <dbReference type="Pfam" id="PF02538"/>
    </source>
</evidence>
<dbReference type="EMBL" id="CP130612">
    <property type="protein sequence ID" value="WKW11706.1"/>
    <property type="molecule type" value="Genomic_DNA"/>
</dbReference>
<sequence length="514" mass="53483">MTSALDLAVWSSAFAMIAEEMGSVLIRGALSPNIRERRDASCALFDAEGRMIAQAAHIPVHLGALPEAVRAVRARAPQPGDVFLLNSPWAGGSHLPDLTMVEAIALDGVIVGYTVVRAHHADVGGMSPGSMPQGATELVQEGLVLPPVRLVRGGVMDEELFALVLANVRTPEERRGDLAAQRASCAAGAAGWRALIARHGRAVVEQAGASLLEYAERRAVARLAPLDGASGVAEDFLEGDGVSDREVPLRVALRVAEGRLHLDFAGTSPMVAGNVNCPIQVTRAAALFVLRALLDDDVPTNEGIARAIAITTPDDCCVAAKAPAAVAAGNVEMSQRITDLLFAALAGAGVEVPAQGQGTMNNVTFGGRGWTFYETLGGGQGASAKGPGPSGVHVGMSNTRNTPIEALEHAYPIVIERYALRDGSGGAGRHRGGDGIVRRYRVLEPCTVTLLTERRARAPKGAQGGAAGAVGENLLNGERLPAKCRRDLKAGDVLEIRTPGGGGWGEPLEDGRGR</sequence>
<name>A0AA49JTL7_9BACT</name>
<dbReference type="GO" id="GO:0006749">
    <property type="term" value="P:glutathione metabolic process"/>
    <property type="evidence" value="ECO:0007669"/>
    <property type="project" value="TreeGrafter"/>
</dbReference>
<organism evidence="2">
    <name type="scientific">Pseudogemmatithrix spongiicola</name>
    <dbReference type="NCBI Taxonomy" id="3062599"/>
    <lineage>
        <taxon>Bacteria</taxon>
        <taxon>Pseudomonadati</taxon>
        <taxon>Gemmatimonadota</taxon>
        <taxon>Gemmatimonadia</taxon>
        <taxon>Gemmatimonadales</taxon>
        <taxon>Gemmatimonadaceae</taxon>
        <taxon>Pseudogemmatithrix</taxon>
    </lineage>
</organism>
<dbReference type="PANTHER" id="PTHR11365:SF23">
    <property type="entry name" value="HYPOTHETICAL 5-OXOPROLINASE (EUROFUNG)-RELATED"/>
    <property type="match status" value="1"/>
</dbReference>
<dbReference type="AlphaFoldDB" id="A0AA49JTL7"/>
<protein>
    <submittedName>
        <fullName evidence="2">Hydantoinase B/oxoprolinase family protein</fullName>
    </submittedName>
</protein>